<accession>A0A424YUI2</accession>
<feature type="non-terminal residue" evidence="3">
    <location>
        <position position="409"/>
    </location>
</feature>
<protein>
    <submittedName>
        <fullName evidence="3">Chemotaxis protein CheR</fullName>
    </submittedName>
</protein>
<feature type="coiled-coil region" evidence="1">
    <location>
        <begin position="207"/>
        <end position="276"/>
    </location>
</feature>
<dbReference type="Pfam" id="PF13596">
    <property type="entry name" value="PAS_10"/>
    <property type="match status" value="1"/>
</dbReference>
<proteinExistence type="predicted"/>
<feature type="domain" description="PAC" evidence="2">
    <location>
        <begin position="357"/>
        <end position="407"/>
    </location>
</feature>
<sequence>PSETTGDTSDYFEPLNHKWKIYRSRGKANILDMHKIRNISMDNSEAQYRYDNTNMNMVTTPPSSAYRRESQPDKMLERIVEGLKNEYIPTTLVLNHNMELVYTLGNIEGYFKVPSGRMVFDISKMMSKDLSVPITTGLQKVFTNKEDIKYTNLRTTVNGERVKLNILIKMLPEKQGHEPLAAVFLFDKVPDKDLDIKESDPSHYDMDQIVEQRITDLEQELQLTRENLQATIEELETSNEELQATNEELFASNEELQATNEELHSVNEELHTVNTEYQDKIFELTELNQDIENLMSNTQIGALFLDENLEIRKFTETIKAIFHLIDKDIGRNIEFISDKVLGIDLLDIIKSVQDNNESYENEINTKDGKWYLIKVLPYRVEKNIYSGIIVTIIDIRTLKNTQKSLEKNK</sequence>
<evidence type="ECO:0000256" key="1">
    <source>
        <dbReference type="SAM" id="Coils"/>
    </source>
</evidence>
<feature type="non-terminal residue" evidence="3">
    <location>
        <position position="1"/>
    </location>
</feature>
<gene>
    <name evidence="3" type="ORF">D5R95_06955</name>
</gene>
<dbReference type="PROSITE" id="PS50113">
    <property type="entry name" value="PAC"/>
    <property type="match status" value="1"/>
</dbReference>
<dbReference type="InterPro" id="IPR000700">
    <property type="entry name" value="PAS-assoc_C"/>
</dbReference>
<name>A0A424YUI2_9EURY</name>
<dbReference type="InterPro" id="IPR050903">
    <property type="entry name" value="Bact_Chemotaxis_MeTrfase"/>
</dbReference>
<evidence type="ECO:0000259" key="2">
    <source>
        <dbReference type="PROSITE" id="PS50113"/>
    </source>
</evidence>
<organism evidence="3 4">
    <name type="scientific">Methanosalsum natronophilum</name>
    <dbReference type="NCBI Taxonomy" id="768733"/>
    <lineage>
        <taxon>Archaea</taxon>
        <taxon>Methanobacteriati</taxon>
        <taxon>Methanobacteriota</taxon>
        <taxon>Stenosarchaea group</taxon>
        <taxon>Methanomicrobia</taxon>
        <taxon>Methanosarcinales</taxon>
        <taxon>Methanosarcinaceae</taxon>
        <taxon>Methanosalsum</taxon>
    </lineage>
</organism>
<evidence type="ECO:0000313" key="3">
    <source>
        <dbReference type="EMBL" id="RQD82639.1"/>
    </source>
</evidence>
<comment type="caution">
    <text evidence="3">The sequence shown here is derived from an EMBL/GenBank/DDBJ whole genome shotgun (WGS) entry which is preliminary data.</text>
</comment>
<dbReference type="Gene3D" id="3.30.450.20">
    <property type="entry name" value="PAS domain"/>
    <property type="match status" value="1"/>
</dbReference>
<dbReference type="EMBL" id="QZAB01000434">
    <property type="protein sequence ID" value="RQD82639.1"/>
    <property type="molecule type" value="Genomic_DNA"/>
</dbReference>
<dbReference type="PANTHER" id="PTHR24422">
    <property type="entry name" value="CHEMOTAXIS PROTEIN METHYLTRANSFERASE"/>
    <property type="match status" value="1"/>
</dbReference>
<dbReference type="AlphaFoldDB" id="A0A424YUI2"/>
<dbReference type="Proteomes" id="UP000284763">
    <property type="component" value="Unassembled WGS sequence"/>
</dbReference>
<reference evidence="3 4" key="1">
    <citation type="submission" date="2018-08" db="EMBL/GenBank/DDBJ databases">
        <title>The metabolism and importance of syntrophic acetate oxidation coupled to methane or sulfide production in haloalkaline environments.</title>
        <authorList>
            <person name="Timmers P.H.A."/>
            <person name="Vavourakis C.D."/>
            <person name="Sorokin D.Y."/>
            <person name="Sinninghe Damste J.S."/>
            <person name="Muyzer G."/>
            <person name="Stams A.J.M."/>
            <person name="Plugge C.M."/>
        </authorList>
    </citation>
    <scope>NUCLEOTIDE SEQUENCE [LARGE SCALE GENOMIC DNA]</scope>
    <source>
        <strain evidence="3">MSAO_Arc3</strain>
    </source>
</reference>
<keyword evidence="1" id="KW-0175">Coiled coil</keyword>
<evidence type="ECO:0000313" key="4">
    <source>
        <dbReference type="Proteomes" id="UP000284763"/>
    </source>
</evidence>